<keyword evidence="2" id="KW-1185">Reference proteome</keyword>
<gene>
    <name evidence="1" type="ORF">TNIN_223581</name>
</gene>
<protein>
    <submittedName>
        <fullName evidence="1">Uncharacterized protein</fullName>
    </submittedName>
</protein>
<accession>A0A8X6MGW3</accession>
<dbReference type="AlphaFoldDB" id="A0A8X6MGW3"/>
<name>A0A8X6MGW3_9ARAC</name>
<dbReference type="Proteomes" id="UP000886998">
    <property type="component" value="Unassembled WGS sequence"/>
</dbReference>
<sequence>MGIYIKSVRLDGRAFATRYYHKTETEKRAVNTLQQRIVKTCRLSVNDKWICYKHPPCDEKMEEMVTAVNSFPSVQGSYSEPGPTEAEN</sequence>
<organism evidence="1 2">
    <name type="scientific">Trichonephila inaurata madagascariensis</name>
    <dbReference type="NCBI Taxonomy" id="2747483"/>
    <lineage>
        <taxon>Eukaryota</taxon>
        <taxon>Metazoa</taxon>
        <taxon>Ecdysozoa</taxon>
        <taxon>Arthropoda</taxon>
        <taxon>Chelicerata</taxon>
        <taxon>Arachnida</taxon>
        <taxon>Araneae</taxon>
        <taxon>Araneomorphae</taxon>
        <taxon>Entelegynae</taxon>
        <taxon>Araneoidea</taxon>
        <taxon>Nephilidae</taxon>
        <taxon>Trichonephila</taxon>
        <taxon>Trichonephila inaurata</taxon>
    </lineage>
</organism>
<evidence type="ECO:0000313" key="2">
    <source>
        <dbReference type="Proteomes" id="UP000886998"/>
    </source>
</evidence>
<proteinExistence type="predicted"/>
<dbReference type="EMBL" id="BMAV01026453">
    <property type="protein sequence ID" value="GFS50509.1"/>
    <property type="molecule type" value="Genomic_DNA"/>
</dbReference>
<evidence type="ECO:0000313" key="1">
    <source>
        <dbReference type="EMBL" id="GFS50509.1"/>
    </source>
</evidence>
<reference evidence="1" key="1">
    <citation type="submission" date="2020-08" db="EMBL/GenBank/DDBJ databases">
        <title>Multicomponent nature underlies the extraordinary mechanical properties of spider dragline silk.</title>
        <authorList>
            <person name="Kono N."/>
            <person name="Nakamura H."/>
            <person name="Mori M."/>
            <person name="Yoshida Y."/>
            <person name="Ohtoshi R."/>
            <person name="Malay A.D."/>
            <person name="Moran D.A.P."/>
            <person name="Tomita M."/>
            <person name="Numata K."/>
            <person name="Arakawa K."/>
        </authorList>
    </citation>
    <scope>NUCLEOTIDE SEQUENCE</scope>
</reference>
<comment type="caution">
    <text evidence="1">The sequence shown here is derived from an EMBL/GenBank/DDBJ whole genome shotgun (WGS) entry which is preliminary data.</text>
</comment>